<keyword evidence="6" id="KW-1185">Reference proteome</keyword>
<dbReference type="GO" id="GO:0003677">
    <property type="term" value="F:DNA binding"/>
    <property type="evidence" value="ECO:0007669"/>
    <property type="project" value="UniProtKB-UniRule"/>
</dbReference>
<organism evidence="5 6">
    <name type="scientific">Weizmannia acidilactici</name>
    <dbReference type="NCBI Taxonomy" id="2607726"/>
    <lineage>
        <taxon>Bacteria</taxon>
        <taxon>Bacillati</taxon>
        <taxon>Bacillota</taxon>
        <taxon>Bacilli</taxon>
        <taxon>Bacillales</taxon>
        <taxon>Bacillaceae</taxon>
        <taxon>Heyndrickxia</taxon>
    </lineage>
</organism>
<evidence type="ECO:0000256" key="2">
    <source>
        <dbReference type="ARBA" id="ARBA00023125"/>
    </source>
</evidence>
<dbReference type="InterPro" id="IPR050624">
    <property type="entry name" value="HTH-type_Tx_Regulator"/>
</dbReference>
<dbReference type="PANTHER" id="PTHR43479:SF11">
    <property type="entry name" value="ACREF_ENVCD OPERON REPRESSOR-RELATED"/>
    <property type="match status" value="1"/>
</dbReference>
<dbReference type="Pfam" id="PF00440">
    <property type="entry name" value="TetR_N"/>
    <property type="match status" value="1"/>
</dbReference>
<accession>A0A5J4JL45</accession>
<feature type="domain" description="HTH tetR-type" evidence="4">
    <location>
        <begin position="2"/>
        <end position="62"/>
    </location>
</feature>
<dbReference type="PROSITE" id="PS50977">
    <property type="entry name" value="HTH_TETR_2"/>
    <property type="match status" value="1"/>
</dbReference>
<evidence type="ECO:0000256" key="3">
    <source>
        <dbReference type="PROSITE-ProRule" id="PRU00335"/>
    </source>
</evidence>
<protein>
    <submittedName>
        <fullName evidence="5">HTH-type transcriptional regulator YhgD</fullName>
    </submittedName>
</protein>
<dbReference type="InterPro" id="IPR009057">
    <property type="entry name" value="Homeodomain-like_sf"/>
</dbReference>
<dbReference type="Gene3D" id="1.10.357.10">
    <property type="entry name" value="Tetracycline Repressor, domain 2"/>
    <property type="match status" value="1"/>
</dbReference>
<sequence>MADRKKLIIEAAAKSFSEFGYKATTMDQVARRAGVGKGTIYTFFKNKEDLLQYIMESLIAEMKHSAEETIDERLTFNENVHRALYKMLEYRFKHQLAIKLYEEVKLGTPEVVEALRYVEESILNYISQYIEEAIRKQDILPCDPKLTAFIILKMYIALIFDWEKNHPPLTKEEISKLFELYIFKGLSMDNH</sequence>
<dbReference type="RefSeq" id="WP_151679653.1">
    <property type="nucleotide sequence ID" value="NZ_BKZP01000037.1"/>
</dbReference>
<dbReference type="SUPFAM" id="SSF48498">
    <property type="entry name" value="Tetracyclin repressor-like, C-terminal domain"/>
    <property type="match status" value="1"/>
</dbReference>
<evidence type="ECO:0000313" key="6">
    <source>
        <dbReference type="Proteomes" id="UP000391919"/>
    </source>
</evidence>
<keyword evidence="2 3" id="KW-0238">DNA-binding</keyword>
<keyword evidence="1" id="KW-0678">Repressor</keyword>
<dbReference type="AlphaFoldDB" id="A0A5J4JL45"/>
<name>A0A5J4JL45_9BACI</name>
<dbReference type="Pfam" id="PF17932">
    <property type="entry name" value="TetR_C_24"/>
    <property type="match status" value="1"/>
</dbReference>
<dbReference type="Proteomes" id="UP000391919">
    <property type="component" value="Unassembled WGS sequence"/>
</dbReference>
<dbReference type="InterPro" id="IPR041490">
    <property type="entry name" value="KstR2_TetR_C"/>
</dbReference>
<reference evidence="5 6" key="1">
    <citation type="submission" date="2019-09" db="EMBL/GenBank/DDBJ databases">
        <title>Draft genome sequence of Bacillus sp. JC-7.</title>
        <authorList>
            <person name="Tanaka N."/>
            <person name="Shiwa Y."/>
            <person name="Fujita N."/>
            <person name="Tanasupawat S."/>
        </authorList>
    </citation>
    <scope>NUCLEOTIDE SEQUENCE [LARGE SCALE GENOMIC DNA]</scope>
    <source>
        <strain evidence="5 6">JC-7</strain>
    </source>
</reference>
<dbReference type="InterPro" id="IPR001647">
    <property type="entry name" value="HTH_TetR"/>
</dbReference>
<dbReference type="InterPro" id="IPR036271">
    <property type="entry name" value="Tet_transcr_reg_TetR-rel_C_sf"/>
</dbReference>
<dbReference type="EMBL" id="BKZQ01000044">
    <property type="protein sequence ID" value="GER71350.1"/>
    <property type="molecule type" value="Genomic_DNA"/>
</dbReference>
<dbReference type="SUPFAM" id="SSF46689">
    <property type="entry name" value="Homeodomain-like"/>
    <property type="match status" value="1"/>
</dbReference>
<dbReference type="PANTHER" id="PTHR43479">
    <property type="entry name" value="ACREF/ENVCD OPERON REPRESSOR-RELATED"/>
    <property type="match status" value="1"/>
</dbReference>
<feature type="DNA-binding region" description="H-T-H motif" evidence="3">
    <location>
        <begin position="25"/>
        <end position="44"/>
    </location>
</feature>
<dbReference type="PRINTS" id="PR00455">
    <property type="entry name" value="HTHTETR"/>
</dbReference>
<evidence type="ECO:0000259" key="4">
    <source>
        <dbReference type="PROSITE" id="PS50977"/>
    </source>
</evidence>
<dbReference type="PROSITE" id="PS01081">
    <property type="entry name" value="HTH_TETR_1"/>
    <property type="match status" value="1"/>
</dbReference>
<dbReference type="InterPro" id="IPR023772">
    <property type="entry name" value="DNA-bd_HTH_TetR-type_CS"/>
</dbReference>
<proteinExistence type="predicted"/>
<evidence type="ECO:0000256" key="1">
    <source>
        <dbReference type="ARBA" id="ARBA00022491"/>
    </source>
</evidence>
<comment type="caution">
    <text evidence="5">The sequence shown here is derived from an EMBL/GenBank/DDBJ whole genome shotgun (WGS) entry which is preliminary data.</text>
</comment>
<evidence type="ECO:0000313" key="5">
    <source>
        <dbReference type="EMBL" id="GER71350.1"/>
    </source>
</evidence>
<gene>
    <name evidence="5" type="primary">yhgD</name>
    <name evidence="5" type="ORF">BpJC7_26530</name>
</gene>